<dbReference type="Proteomes" id="UP000193355">
    <property type="component" value="Unassembled WGS sequence"/>
</dbReference>
<organism evidence="2 3">
    <name type="scientific">Dethiosulfovibrio salsuginis</name>
    <dbReference type="NCBI Taxonomy" id="561720"/>
    <lineage>
        <taxon>Bacteria</taxon>
        <taxon>Thermotogati</taxon>
        <taxon>Synergistota</taxon>
        <taxon>Synergistia</taxon>
        <taxon>Synergistales</taxon>
        <taxon>Dethiosulfovibrionaceae</taxon>
        <taxon>Dethiosulfovibrio</taxon>
    </lineage>
</organism>
<dbReference type="SUPFAM" id="SSF56219">
    <property type="entry name" value="DNase I-like"/>
    <property type="match status" value="1"/>
</dbReference>
<reference evidence="3" key="1">
    <citation type="submission" date="2017-04" db="EMBL/GenBank/DDBJ databases">
        <authorList>
            <person name="Varghese N."/>
            <person name="Submissions S."/>
        </authorList>
    </citation>
    <scope>NUCLEOTIDE SEQUENCE [LARGE SCALE GENOMIC DNA]</scope>
    <source>
        <strain evidence="3">USBA 82</strain>
    </source>
</reference>
<accession>A0A1X7JUR2</accession>
<dbReference type="GO" id="GO:0016020">
    <property type="term" value="C:membrane"/>
    <property type="evidence" value="ECO:0007669"/>
    <property type="project" value="GOC"/>
</dbReference>
<dbReference type="GO" id="GO:0004519">
    <property type="term" value="F:endonuclease activity"/>
    <property type="evidence" value="ECO:0007669"/>
    <property type="project" value="UniProtKB-KW"/>
</dbReference>
<dbReference type="InterPro" id="IPR005135">
    <property type="entry name" value="Endo/exonuclease/phosphatase"/>
</dbReference>
<keyword evidence="2" id="KW-0378">Hydrolase</keyword>
<dbReference type="GO" id="GO:0004527">
    <property type="term" value="F:exonuclease activity"/>
    <property type="evidence" value="ECO:0007669"/>
    <property type="project" value="UniProtKB-KW"/>
</dbReference>
<dbReference type="Gene3D" id="3.60.10.10">
    <property type="entry name" value="Endonuclease/exonuclease/phosphatase"/>
    <property type="match status" value="1"/>
</dbReference>
<keyword evidence="2" id="KW-0269">Exonuclease</keyword>
<name>A0A1X7JUR2_9BACT</name>
<dbReference type="RefSeq" id="WP_085544714.1">
    <property type="nucleotide sequence ID" value="NZ_FXBB01000016.1"/>
</dbReference>
<keyword evidence="2" id="KW-0255">Endonuclease</keyword>
<protein>
    <submittedName>
        <fullName evidence="2">Metal-dependent hydrolase, endonuclease/exonuclease/phosphatase family</fullName>
    </submittedName>
</protein>
<dbReference type="OrthoDB" id="155529at2"/>
<gene>
    <name evidence="2" type="ORF">SAMN06275492_11652</name>
</gene>
<dbReference type="AlphaFoldDB" id="A0A1X7JUR2"/>
<dbReference type="GO" id="GO:0006506">
    <property type="term" value="P:GPI anchor biosynthetic process"/>
    <property type="evidence" value="ECO:0007669"/>
    <property type="project" value="TreeGrafter"/>
</dbReference>
<dbReference type="Pfam" id="PF03372">
    <property type="entry name" value="Exo_endo_phos"/>
    <property type="match status" value="1"/>
</dbReference>
<dbReference type="PANTHER" id="PTHR14859:SF15">
    <property type="entry name" value="ENDONUCLEASE_EXONUCLEASE_PHOSPHATASE DOMAIN-CONTAINING PROTEIN"/>
    <property type="match status" value="1"/>
</dbReference>
<keyword evidence="2" id="KW-0540">Nuclease</keyword>
<dbReference type="PANTHER" id="PTHR14859">
    <property type="entry name" value="CALCOFLUOR WHITE HYPERSENSITIVE PROTEIN PRECURSOR"/>
    <property type="match status" value="1"/>
</dbReference>
<dbReference type="STRING" id="561720.SAMN06275492_11652"/>
<proteinExistence type="predicted"/>
<evidence type="ECO:0000313" key="2">
    <source>
        <dbReference type="EMBL" id="SMG31926.1"/>
    </source>
</evidence>
<sequence length="255" mass="28394">MRLVIYNVRYGTGTGLSYHLPFPFSGSLRRSYRRFESIKSFLQGLSPDLVGLVEADNGSYRQAGICQAKEIAKAVGGESHFVVKYRDNLSRLPVLKSQGNAVISRVTPLKVNCHDLGRGMKRNALEVEFNDFSMVLVHLSLGKTSREHQIGALKEICTSRKGPLILAGDYNTLKGSDELSPLIEAGMSTVNKSGIPTFPCRRPRKELDFILVSEDIEPQGFFVPNTYLSDHLPLVCDLKIRKSERRDSNYGLLSS</sequence>
<dbReference type="InterPro" id="IPR036691">
    <property type="entry name" value="Endo/exonu/phosph_ase_sf"/>
</dbReference>
<evidence type="ECO:0000259" key="1">
    <source>
        <dbReference type="Pfam" id="PF03372"/>
    </source>
</evidence>
<dbReference type="EMBL" id="FXBB01000016">
    <property type="protein sequence ID" value="SMG31926.1"/>
    <property type="molecule type" value="Genomic_DNA"/>
</dbReference>
<evidence type="ECO:0000313" key="3">
    <source>
        <dbReference type="Proteomes" id="UP000193355"/>
    </source>
</evidence>
<feature type="domain" description="Endonuclease/exonuclease/phosphatase" evidence="1">
    <location>
        <begin position="6"/>
        <end position="231"/>
    </location>
</feature>
<dbReference type="InterPro" id="IPR051916">
    <property type="entry name" value="GPI-anchor_lipid_remodeler"/>
</dbReference>
<keyword evidence="3" id="KW-1185">Reference proteome</keyword>